<feature type="transmembrane region" description="Helical" evidence="25">
    <location>
        <begin position="166"/>
        <end position="185"/>
    </location>
</feature>
<dbReference type="Proteomes" id="UP000261704">
    <property type="component" value="Chromosome"/>
</dbReference>
<evidence type="ECO:0000256" key="25">
    <source>
        <dbReference type="SAM" id="Phobius"/>
    </source>
</evidence>
<comment type="catalytic activity">
    <reaction evidence="14">
        <text>L-aspartyl-L-lysine(out) = L-aspartyl-L-lysine(in)</text>
        <dbReference type="Rhea" id="RHEA:79411"/>
        <dbReference type="ChEBI" id="CHEBI:229953"/>
    </reaction>
</comment>
<comment type="catalytic activity">
    <reaction evidence="15">
        <text>L-arginyl-L-alpha-amino acid(out) = L-arginyl-L-alpha-amino acid(in)</text>
        <dbReference type="Rhea" id="RHEA:79371"/>
        <dbReference type="ChEBI" id="CHEBI:84315"/>
    </reaction>
</comment>
<comment type="similarity">
    <text evidence="2">Belongs to the major facilitator superfamily.</text>
</comment>
<dbReference type="InterPro" id="IPR036259">
    <property type="entry name" value="MFS_trans_sf"/>
</dbReference>
<comment type="catalytic activity">
    <reaction evidence="17">
        <text>L-arginyl-glycine(out) = L-arginyl-glycine(in)</text>
        <dbReference type="Rhea" id="RHEA:79391"/>
        <dbReference type="ChEBI" id="CHEBI:229955"/>
    </reaction>
</comment>
<evidence type="ECO:0000256" key="23">
    <source>
        <dbReference type="ARBA" id="ARBA00045709"/>
    </source>
</evidence>
<comment type="catalytic activity">
    <reaction evidence="11">
        <text>L-alpha-aminoacyl-L-histidine(out) = L-alpha-aminoacyl-L-histidine(in)</text>
        <dbReference type="Rhea" id="RHEA:79375"/>
        <dbReference type="ChEBI" id="CHEBI:229967"/>
    </reaction>
</comment>
<feature type="transmembrane region" description="Helical" evidence="25">
    <location>
        <begin position="254"/>
        <end position="272"/>
    </location>
</feature>
<dbReference type="KEGG" id="pamo:BAR1_02765"/>
<evidence type="ECO:0000256" key="4">
    <source>
        <dbReference type="ARBA" id="ARBA00022692"/>
    </source>
</evidence>
<accession>A0A347UDL3</accession>
<evidence type="ECO:0000256" key="10">
    <source>
        <dbReference type="ARBA" id="ARBA00044881"/>
    </source>
</evidence>
<dbReference type="SUPFAM" id="SSF103473">
    <property type="entry name" value="MFS general substrate transporter"/>
    <property type="match status" value="1"/>
</dbReference>
<evidence type="ECO:0000256" key="3">
    <source>
        <dbReference type="ARBA" id="ARBA00022448"/>
    </source>
</evidence>
<dbReference type="RefSeq" id="WP_118941599.1">
    <property type="nucleotide sequence ID" value="NZ_CP032125.1"/>
</dbReference>
<comment type="catalytic activity">
    <reaction evidence="18">
        <text>L-histidyl-L-alpha-amino acid(out) = L-histidyl-L-alpha-amino acid(in)</text>
        <dbReference type="Rhea" id="RHEA:79379"/>
        <dbReference type="ChEBI" id="CHEBI:229964"/>
    </reaction>
</comment>
<evidence type="ECO:0000256" key="20">
    <source>
        <dbReference type="ARBA" id="ARBA00044924"/>
    </source>
</evidence>
<evidence type="ECO:0000256" key="24">
    <source>
        <dbReference type="ARBA" id="ARBA00046376"/>
    </source>
</evidence>
<evidence type="ECO:0000256" key="8">
    <source>
        <dbReference type="ARBA" id="ARBA00044876"/>
    </source>
</evidence>
<evidence type="ECO:0000256" key="7">
    <source>
        <dbReference type="ARBA" id="ARBA00023228"/>
    </source>
</evidence>
<feature type="transmembrane region" description="Helical" evidence="25">
    <location>
        <begin position="132"/>
        <end position="154"/>
    </location>
</feature>
<dbReference type="Gene3D" id="1.20.1250.20">
    <property type="entry name" value="MFS general substrate transporter like domains"/>
    <property type="match status" value="2"/>
</dbReference>
<feature type="transmembrane region" description="Helical" evidence="25">
    <location>
        <begin position="281"/>
        <end position="301"/>
    </location>
</feature>
<evidence type="ECO:0000256" key="21">
    <source>
        <dbReference type="ARBA" id="ARBA00044985"/>
    </source>
</evidence>
<proteinExistence type="inferred from homology"/>
<keyword evidence="3" id="KW-0813">Transport</keyword>
<keyword evidence="6 25" id="KW-0472">Membrane</keyword>
<evidence type="ECO:0000256" key="18">
    <source>
        <dbReference type="ARBA" id="ARBA00044912"/>
    </source>
</evidence>
<evidence type="ECO:0000256" key="5">
    <source>
        <dbReference type="ARBA" id="ARBA00022989"/>
    </source>
</evidence>
<comment type="subunit">
    <text evidence="24">Homodimer. Interacts with lysosomal protein GLMP (via lumenal domain); the interaction starts while both proteins are still in the endoplasmic reticulum and is required for stabilization of MFSD1 in lysosomes but has no direct effect on its targeting to lysosomes or transporter activity.</text>
</comment>
<evidence type="ECO:0000256" key="9">
    <source>
        <dbReference type="ARBA" id="ARBA00044878"/>
    </source>
</evidence>
<dbReference type="GO" id="GO:0005765">
    <property type="term" value="C:lysosomal membrane"/>
    <property type="evidence" value="ECO:0007669"/>
    <property type="project" value="UniProtKB-SubCell"/>
</dbReference>
<organism evidence="27 28">
    <name type="scientific">Profundibacter amoris</name>
    <dbReference type="NCBI Taxonomy" id="2171755"/>
    <lineage>
        <taxon>Bacteria</taxon>
        <taxon>Pseudomonadati</taxon>
        <taxon>Pseudomonadota</taxon>
        <taxon>Alphaproteobacteria</taxon>
        <taxon>Rhodobacterales</taxon>
        <taxon>Paracoccaceae</taxon>
        <taxon>Profundibacter</taxon>
    </lineage>
</organism>
<comment type="catalytic activity">
    <reaction evidence="13">
        <text>L-alpha-aminoacyl-L-lysine(out) = L-alpha-aminoacyl-L-lysine(in)</text>
        <dbReference type="Rhea" id="RHEA:79383"/>
        <dbReference type="ChEBI" id="CHEBI:229966"/>
    </reaction>
</comment>
<evidence type="ECO:0000256" key="15">
    <source>
        <dbReference type="ARBA" id="ARBA00044899"/>
    </source>
</evidence>
<dbReference type="Pfam" id="PF07690">
    <property type="entry name" value="MFS_1"/>
    <property type="match status" value="1"/>
</dbReference>
<comment type="catalytic activity">
    <reaction evidence="12">
        <text>L-lysyl-L-alpha-amino acid(out) = L-lysyl-L-alpha-amino acid(in)</text>
        <dbReference type="Rhea" id="RHEA:79387"/>
        <dbReference type="ChEBI" id="CHEBI:229965"/>
    </reaction>
</comment>
<comment type="catalytic activity">
    <reaction evidence="8">
        <text>L-lysyl-L-alanine(out) = L-lysyl-L-alanine(in)</text>
        <dbReference type="Rhea" id="RHEA:79399"/>
        <dbReference type="ChEBI" id="CHEBI:229954"/>
    </reaction>
</comment>
<dbReference type="GO" id="GO:0022857">
    <property type="term" value="F:transmembrane transporter activity"/>
    <property type="evidence" value="ECO:0007669"/>
    <property type="project" value="InterPro"/>
</dbReference>
<feature type="transmembrane region" description="Helical" evidence="25">
    <location>
        <begin position="106"/>
        <end position="123"/>
    </location>
</feature>
<feature type="transmembrane region" description="Helical" evidence="25">
    <location>
        <begin position="371"/>
        <end position="393"/>
    </location>
</feature>
<feature type="transmembrane region" description="Helical" evidence="25">
    <location>
        <begin position="81"/>
        <end position="100"/>
    </location>
</feature>
<keyword evidence="4 25" id="KW-0812">Transmembrane</keyword>
<dbReference type="PANTHER" id="PTHR23512">
    <property type="entry name" value="MAJOR FACILITATOR SUPERFAMILY DOMAIN-CONTAINING PROTEIN 1"/>
    <property type="match status" value="1"/>
</dbReference>
<dbReference type="PROSITE" id="PS50850">
    <property type="entry name" value="MFS"/>
    <property type="match status" value="1"/>
</dbReference>
<dbReference type="InterPro" id="IPR052187">
    <property type="entry name" value="MFSD1"/>
</dbReference>
<evidence type="ECO:0000313" key="28">
    <source>
        <dbReference type="Proteomes" id="UP000261704"/>
    </source>
</evidence>
<feature type="transmembrane region" description="Helical" evidence="25">
    <location>
        <begin position="214"/>
        <end position="234"/>
    </location>
</feature>
<comment type="catalytic activity">
    <reaction evidence="9">
        <text>L-histidyl-glycine(out) = L-histidyl-glycine(in)</text>
        <dbReference type="Rhea" id="RHEA:79395"/>
        <dbReference type="ChEBI" id="CHEBI:229957"/>
    </reaction>
</comment>
<evidence type="ECO:0000259" key="26">
    <source>
        <dbReference type="PROSITE" id="PS50850"/>
    </source>
</evidence>
<comment type="catalytic activity">
    <reaction evidence="19">
        <text>L-alanyl-L-lysine(out) = L-alanyl-L-lysine(in)</text>
        <dbReference type="Rhea" id="RHEA:79415"/>
        <dbReference type="ChEBI" id="CHEBI:192470"/>
    </reaction>
</comment>
<comment type="function">
    <text evidence="23">Lysosomal dipeptide uniporter that selectively exports lysine, arginine or histidine-containing dipeptides with a net positive charge from the lysosome lumen into the cytosol. Could play a role in a specific type of protein O-glycosylation indirectly regulating macrophages migration and tissue invasion. Also essential for liver homeostasis.</text>
</comment>
<keyword evidence="28" id="KW-1185">Reference proteome</keyword>
<evidence type="ECO:0000256" key="17">
    <source>
        <dbReference type="ARBA" id="ARBA00044903"/>
    </source>
</evidence>
<evidence type="ECO:0000256" key="13">
    <source>
        <dbReference type="ARBA" id="ARBA00044893"/>
    </source>
</evidence>
<comment type="catalytic activity">
    <reaction evidence="16">
        <text>L-lysyl-L-lysine(out) = L-lysyl-L-lysine(in)</text>
        <dbReference type="Rhea" id="RHEA:79403"/>
        <dbReference type="ChEBI" id="CHEBI:229956"/>
    </reaction>
</comment>
<comment type="catalytic activity">
    <reaction evidence="20">
        <text>L-lysyl-glycine(out) = L-lysyl-glycine(in)</text>
        <dbReference type="Rhea" id="RHEA:79407"/>
        <dbReference type="ChEBI" id="CHEBI:191202"/>
    </reaction>
</comment>
<evidence type="ECO:0000256" key="14">
    <source>
        <dbReference type="ARBA" id="ARBA00044898"/>
    </source>
</evidence>
<dbReference type="EMBL" id="CP032125">
    <property type="protein sequence ID" value="AXX96941.1"/>
    <property type="molecule type" value="Genomic_DNA"/>
</dbReference>
<evidence type="ECO:0000256" key="6">
    <source>
        <dbReference type="ARBA" id="ARBA00023136"/>
    </source>
</evidence>
<dbReference type="AlphaFoldDB" id="A0A347UDL3"/>
<sequence length="404" mass="43239">MRHHGNMKWLILTITALFFLFEFVTRIEPSLANSEIAARFQLNNAQFGTLASIFFWIYAPMQLIVGLLLDRFGARRLIPPAILVCAGGVILFATAGNAYIAGIGRFATGLGASFAFVGSLYVVNHWFGAGRFALLSGVVNAVGMLGTAIGAVALTSVIATSGWQNVFWATGIAGLVLFVIALLFMRDPPEHVPASKKTTSFITPVRVAVRDPHIWLIAVIGTLYYMPINVFGGLWGNAELTKDHGLSPVHAETAVSMIFWGLAAGSIAAGWLSDHLGHRKWIIVIGAFLTSISFTAAVYLPTSSVPLLSALLFLSGFLGGGQMLTFSIAKERHTADYSGTIIAFVNMIGIGGALIFQPLVGAIVDLNNGDFAWAMLTMPACLLSAALLSLLLIDKRHPDHIPGR</sequence>
<feature type="transmembrane region" description="Helical" evidence="25">
    <location>
        <begin position="341"/>
        <end position="359"/>
    </location>
</feature>
<keyword evidence="7" id="KW-0458">Lysosome</keyword>
<protein>
    <recommendedName>
        <fullName evidence="21">Lysosomal dipeptide transporter MFSD1</fullName>
    </recommendedName>
    <alternativeName>
        <fullName evidence="22">Major facilitator superfamily domain-containing protein 1</fullName>
    </alternativeName>
</protein>
<evidence type="ECO:0000313" key="27">
    <source>
        <dbReference type="EMBL" id="AXX96941.1"/>
    </source>
</evidence>
<evidence type="ECO:0000256" key="19">
    <source>
        <dbReference type="ARBA" id="ARBA00044919"/>
    </source>
</evidence>
<evidence type="ECO:0000256" key="1">
    <source>
        <dbReference type="ARBA" id="ARBA00004155"/>
    </source>
</evidence>
<comment type="catalytic activity">
    <reaction evidence="10">
        <text>L-alpha-aminoacyl-L-arginine(out) = L-alpha-aminoacyl-L-arginine(in)</text>
        <dbReference type="Rhea" id="RHEA:79367"/>
        <dbReference type="ChEBI" id="CHEBI:229968"/>
    </reaction>
</comment>
<dbReference type="InterPro" id="IPR011701">
    <property type="entry name" value="MFS"/>
</dbReference>
<comment type="subcellular location">
    <subcellularLocation>
        <location evidence="1">Lysosome membrane</location>
        <topology evidence="1">Multi-pass membrane protein</topology>
    </subcellularLocation>
</comment>
<reference evidence="27 28" key="1">
    <citation type="submission" date="2018-09" db="EMBL/GenBank/DDBJ databases">
        <title>Profundibacter amoris BAR1 gen. nov., sp. nov., a new member of the Roseobacter clade isolated at Lokis Castle Vent Field on the Arctic Mid-Oceanic Ridge.</title>
        <authorList>
            <person name="Le Moine Bauer S."/>
            <person name="Sjoeberg A.G."/>
            <person name="L'Haridon S."/>
            <person name="Stokke R."/>
            <person name="Roalkvam I."/>
            <person name="Steen I.H."/>
            <person name="Dahle H."/>
        </authorList>
    </citation>
    <scope>NUCLEOTIDE SEQUENCE [LARGE SCALE GENOMIC DNA]</scope>
    <source>
        <strain evidence="27 28">BAR1</strain>
    </source>
</reference>
<evidence type="ECO:0000256" key="11">
    <source>
        <dbReference type="ARBA" id="ARBA00044884"/>
    </source>
</evidence>
<evidence type="ECO:0000256" key="22">
    <source>
        <dbReference type="ARBA" id="ARBA00045018"/>
    </source>
</evidence>
<feature type="transmembrane region" description="Helical" evidence="25">
    <location>
        <begin position="50"/>
        <end position="69"/>
    </location>
</feature>
<name>A0A347UDL3_9RHOB</name>
<dbReference type="OrthoDB" id="9794076at2"/>
<evidence type="ECO:0000256" key="16">
    <source>
        <dbReference type="ARBA" id="ARBA00044900"/>
    </source>
</evidence>
<dbReference type="PANTHER" id="PTHR23512:SF3">
    <property type="entry name" value="MAJOR FACILITATOR SUPERFAMILY DOMAIN-CONTAINING PROTEIN 1"/>
    <property type="match status" value="1"/>
</dbReference>
<gene>
    <name evidence="27" type="ORF">BAR1_02765</name>
</gene>
<feature type="domain" description="Major facilitator superfamily (MFS) profile" evidence="26">
    <location>
        <begin position="10"/>
        <end position="397"/>
    </location>
</feature>
<evidence type="ECO:0000256" key="2">
    <source>
        <dbReference type="ARBA" id="ARBA00008335"/>
    </source>
</evidence>
<evidence type="ECO:0000256" key="12">
    <source>
        <dbReference type="ARBA" id="ARBA00044891"/>
    </source>
</evidence>
<keyword evidence="5 25" id="KW-1133">Transmembrane helix</keyword>
<dbReference type="InterPro" id="IPR020846">
    <property type="entry name" value="MFS_dom"/>
</dbReference>
<feature type="transmembrane region" description="Helical" evidence="25">
    <location>
        <begin position="307"/>
        <end position="329"/>
    </location>
</feature>